<accession>A0A388LV15</accession>
<protein>
    <submittedName>
        <fullName evidence="2">Uncharacterized protein</fullName>
    </submittedName>
</protein>
<feature type="transmembrane region" description="Helical" evidence="1">
    <location>
        <begin position="222"/>
        <end position="239"/>
    </location>
</feature>
<evidence type="ECO:0000313" key="2">
    <source>
        <dbReference type="EMBL" id="GBG86160.1"/>
    </source>
</evidence>
<evidence type="ECO:0000313" key="3">
    <source>
        <dbReference type="Proteomes" id="UP000265515"/>
    </source>
</evidence>
<name>A0A388LV15_CHABU</name>
<sequence length="249" mass="25296">MAMRNVTTVQQESLSLQFTPSQGGNPIIRVGDAFVVDPDLHNNITKSVAVEGIDQVLFPPSVAATLTRAVAPVSSLPVPAGMPPAQPSIPAMPMAAQPSVPVMPMAAQPSVPVMPMAAQPSVPGMPMAAQPSLPGMPITAQASFPPTQMPAQPSFSAAPTFGNSVFPQPSIPPASTDVGAVPRGGMGVEGPVAEEGMETAEASASASSPLTGGSATAAERNLPMLLFTVLLALCFFYLGPETSALFPLS</sequence>
<keyword evidence="1" id="KW-0472">Membrane</keyword>
<dbReference type="Gramene" id="GBG86160">
    <property type="protein sequence ID" value="GBG86160"/>
    <property type="gene ID" value="CBR_g41064"/>
</dbReference>
<reference evidence="2 3" key="1">
    <citation type="journal article" date="2018" name="Cell">
        <title>The Chara Genome: Secondary Complexity and Implications for Plant Terrestrialization.</title>
        <authorList>
            <person name="Nishiyama T."/>
            <person name="Sakayama H."/>
            <person name="Vries J.D."/>
            <person name="Buschmann H."/>
            <person name="Saint-Marcoux D."/>
            <person name="Ullrich K.K."/>
            <person name="Haas F.B."/>
            <person name="Vanderstraeten L."/>
            <person name="Becker D."/>
            <person name="Lang D."/>
            <person name="Vosolsobe S."/>
            <person name="Rombauts S."/>
            <person name="Wilhelmsson P.K.I."/>
            <person name="Janitza P."/>
            <person name="Kern R."/>
            <person name="Heyl A."/>
            <person name="Rumpler F."/>
            <person name="Villalobos L.I.A.C."/>
            <person name="Clay J.M."/>
            <person name="Skokan R."/>
            <person name="Toyoda A."/>
            <person name="Suzuki Y."/>
            <person name="Kagoshima H."/>
            <person name="Schijlen E."/>
            <person name="Tajeshwar N."/>
            <person name="Catarino B."/>
            <person name="Hetherington A.J."/>
            <person name="Saltykova A."/>
            <person name="Bonnot C."/>
            <person name="Breuninger H."/>
            <person name="Symeonidi A."/>
            <person name="Radhakrishnan G.V."/>
            <person name="Van Nieuwerburgh F."/>
            <person name="Deforce D."/>
            <person name="Chang C."/>
            <person name="Karol K.G."/>
            <person name="Hedrich R."/>
            <person name="Ulvskov P."/>
            <person name="Glockner G."/>
            <person name="Delwiche C.F."/>
            <person name="Petrasek J."/>
            <person name="Van de Peer Y."/>
            <person name="Friml J."/>
            <person name="Beilby M."/>
            <person name="Dolan L."/>
            <person name="Kohara Y."/>
            <person name="Sugano S."/>
            <person name="Fujiyama A."/>
            <person name="Delaux P.-M."/>
            <person name="Quint M."/>
            <person name="TheiBen G."/>
            <person name="Hagemann M."/>
            <person name="Harholt J."/>
            <person name="Dunand C."/>
            <person name="Zachgo S."/>
            <person name="Langdale J."/>
            <person name="Maumus F."/>
            <person name="Straeten D.V.D."/>
            <person name="Gould S.B."/>
            <person name="Rensing S.A."/>
        </authorList>
    </citation>
    <scope>NUCLEOTIDE SEQUENCE [LARGE SCALE GENOMIC DNA]</scope>
    <source>
        <strain evidence="2 3">S276</strain>
    </source>
</reference>
<dbReference type="AlphaFoldDB" id="A0A388LV15"/>
<dbReference type="EMBL" id="BFEA01000551">
    <property type="protein sequence ID" value="GBG86160.1"/>
    <property type="molecule type" value="Genomic_DNA"/>
</dbReference>
<keyword evidence="3" id="KW-1185">Reference proteome</keyword>
<gene>
    <name evidence="2" type="ORF">CBR_g41064</name>
</gene>
<evidence type="ECO:0000256" key="1">
    <source>
        <dbReference type="SAM" id="Phobius"/>
    </source>
</evidence>
<organism evidence="2 3">
    <name type="scientific">Chara braunii</name>
    <name type="common">Braun's stonewort</name>
    <dbReference type="NCBI Taxonomy" id="69332"/>
    <lineage>
        <taxon>Eukaryota</taxon>
        <taxon>Viridiplantae</taxon>
        <taxon>Streptophyta</taxon>
        <taxon>Charophyceae</taxon>
        <taxon>Charales</taxon>
        <taxon>Characeae</taxon>
        <taxon>Chara</taxon>
    </lineage>
</organism>
<dbReference type="Proteomes" id="UP000265515">
    <property type="component" value="Unassembled WGS sequence"/>
</dbReference>
<keyword evidence="1" id="KW-0812">Transmembrane</keyword>
<comment type="caution">
    <text evidence="2">The sequence shown here is derived from an EMBL/GenBank/DDBJ whole genome shotgun (WGS) entry which is preliminary data.</text>
</comment>
<proteinExistence type="predicted"/>
<keyword evidence="1" id="KW-1133">Transmembrane helix</keyword>